<sequence length="399" mass="43633">MVDSIQAVEGRHTSGLYNKQPITLVRGEGAWLWDERGRNYIDCTSGQGVANLGHGRIEIARAIAEQAQRLITCPETFFNDQRAALMEELTALTPGLERVFFCNSGTEAVEAALKFSRYSTGRKQIVATMRGFHGRTMGALSATWNKKYREPFEPLVPGFIHVPYNNLEAMQTAIGEDTAAVILEVVQGEGGVYPATPDYLLGVQALCRERGALLIIDEVQTGFGRTGRMFAYQHYDLQPDLLCVAKSLAGGLPMGAVLMGERVRALSPGLHGSTFGGNPLACAAARATLRILQREDLPAQAARKGTYFMERLRQIRSPLIREVRGLGLMVGVELKQKVAPYLSLMQERGVLALSAGLNVIRFLPPLVIREAQLDRVVETLEEVLALGPDGAEEQGQNGR</sequence>
<dbReference type="Proteomes" id="UP000050544">
    <property type="component" value="Unassembled WGS sequence"/>
</dbReference>
<feature type="binding site" evidence="6">
    <location>
        <position position="132"/>
    </location>
    <ligand>
        <name>pyridoxal 5'-phosphate</name>
        <dbReference type="ChEBI" id="CHEBI:597326"/>
    </ligand>
</feature>
<dbReference type="EC" id="2.6.1.118" evidence="7"/>
<dbReference type="UniPathway" id="UPA00068">
    <property type="reaction ID" value="UER00109"/>
</dbReference>
<dbReference type="PATRIC" id="fig|869279.4.peg.1729"/>
<comment type="subunit">
    <text evidence="6">Homodimer.</text>
</comment>
<dbReference type="GO" id="GO:0042802">
    <property type="term" value="F:identical protein binding"/>
    <property type="evidence" value="ECO:0007669"/>
    <property type="project" value="TreeGrafter"/>
</dbReference>
<keyword evidence="3 6" id="KW-0028">Amino-acid biosynthesis</keyword>
<feature type="binding site" evidence="6">
    <location>
        <position position="273"/>
    </location>
    <ligand>
        <name>N(2)-acetyl-L-ornithine</name>
        <dbReference type="ChEBI" id="CHEBI:57805"/>
    </ligand>
</feature>
<evidence type="ECO:0000256" key="5">
    <source>
        <dbReference type="ARBA" id="ARBA00022898"/>
    </source>
</evidence>
<dbReference type="GO" id="GO:0006526">
    <property type="term" value="P:L-arginine biosynthetic process"/>
    <property type="evidence" value="ECO:0007669"/>
    <property type="project" value="UniProtKB-UniRule"/>
</dbReference>
<comment type="similarity">
    <text evidence="7">Belongs to the class-III pyridoxal-phosphate-dependent aminotransferase family. LysJ subfamily.</text>
</comment>
<feature type="binding site" evidence="6">
    <location>
        <position position="274"/>
    </location>
    <ligand>
        <name>pyridoxal 5'-phosphate</name>
        <dbReference type="ChEBI" id="CHEBI:597326"/>
    </ligand>
</feature>
<keyword evidence="5 6" id="KW-0663">Pyridoxal phosphate</keyword>
<dbReference type="HAMAP" id="MF_02084">
    <property type="entry name" value="LysJ_aminotrans_3"/>
    <property type="match status" value="1"/>
</dbReference>
<dbReference type="InterPro" id="IPR005814">
    <property type="entry name" value="Aminotrans_3"/>
</dbReference>
<dbReference type="InterPro" id="IPR015422">
    <property type="entry name" value="PyrdxlP-dep_Trfase_small"/>
</dbReference>
<dbReference type="FunFam" id="3.40.640.10:FF:000004">
    <property type="entry name" value="Acetylornithine aminotransferase"/>
    <property type="match status" value="1"/>
</dbReference>
<dbReference type="PANTHER" id="PTHR11986">
    <property type="entry name" value="AMINOTRANSFERASE CLASS III"/>
    <property type="match status" value="1"/>
</dbReference>
<keyword evidence="6" id="KW-0055">Arginine biosynthesis</keyword>
<dbReference type="GO" id="GO:0030170">
    <property type="term" value="F:pyridoxal phosphate binding"/>
    <property type="evidence" value="ECO:0007669"/>
    <property type="project" value="InterPro"/>
</dbReference>
<name>A0A0P6XV08_9CHLR</name>
<dbReference type="PROSITE" id="PS00600">
    <property type="entry name" value="AA_TRANSFER_CLASS_3"/>
    <property type="match status" value="1"/>
</dbReference>
<comment type="pathway">
    <text evidence="7">Amino-acid biosynthesis; L-lysine biosynthesis via AAA pathway; L-lysine from L-alpha-aminoadipate (Thermus route): step 4/5.</text>
</comment>
<keyword evidence="4 6" id="KW-0808">Transferase</keyword>
<dbReference type="PANTHER" id="PTHR11986:SF79">
    <property type="entry name" value="ACETYLORNITHINE AMINOTRANSFERASE, MITOCHONDRIAL"/>
    <property type="match status" value="1"/>
</dbReference>
<dbReference type="Gene3D" id="3.40.640.10">
    <property type="entry name" value="Type I PLP-dependent aspartate aminotransferase-like (Major domain)"/>
    <property type="match status" value="1"/>
</dbReference>
<comment type="miscellaneous">
    <text evidence="6">May also have succinyldiaminopimelate aminotransferase activity, thus carrying out the corresponding step in lysine biosynthesis.</text>
</comment>
<keyword evidence="9" id="KW-1185">Reference proteome</keyword>
<dbReference type="InterPro" id="IPR015421">
    <property type="entry name" value="PyrdxlP-dep_Trfase_major"/>
</dbReference>
<comment type="catalytic activity">
    <reaction evidence="6">
        <text>N(2)-acetyl-L-ornithine + 2-oxoglutarate = N-acetyl-L-glutamate 5-semialdehyde + L-glutamate</text>
        <dbReference type="Rhea" id="RHEA:18049"/>
        <dbReference type="ChEBI" id="CHEBI:16810"/>
        <dbReference type="ChEBI" id="CHEBI:29123"/>
        <dbReference type="ChEBI" id="CHEBI:29985"/>
        <dbReference type="ChEBI" id="CHEBI:57805"/>
        <dbReference type="EC" id="2.6.1.11"/>
    </reaction>
</comment>
<dbReference type="InterPro" id="IPR037537">
    <property type="entry name" value="LysJ"/>
</dbReference>
<dbReference type="GO" id="GO:0003992">
    <property type="term" value="F:N2-acetyl-L-ornithine:2-oxoglutarate 5-aminotransferase activity"/>
    <property type="evidence" value="ECO:0007669"/>
    <property type="project" value="UniProtKB-UniRule"/>
</dbReference>
<dbReference type="InterPro" id="IPR004636">
    <property type="entry name" value="AcOrn/SuccOrn_fam"/>
</dbReference>
<dbReference type="GO" id="GO:0019878">
    <property type="term" value="P:lysine biosynthetic process via aminoadipic acid"/>
    <property type="evidence" value="ECO:0007669"/>
    <property type="project" value="UniProtKB-UniRule"/>
</dbReference>
<feature type="binding site" evidence="7">
    <location>
        <position position="273"/>
    </location>
    <ligand>
        <name>substrate</name>
    </ligand>
</feature>
<protein>
    <recommendedName>
        <fullName evidence="6 7">Multifunctional fusion protein</fullName>
    </recommendedName>
    <domain>
        <recommendedName>
            <fullName evidence="6">Acetylornithine aminotransferase</fullName>
            <shortName evidence="6">ACOAT</shortName>
            <ecNumber evidence="6">2.6.1.11</ecNumber>
        </recommendedName>
    </domain>
    <domain>
        <recommendedName>
            <fullName evidence="7">Putative [LysW]-aminoadipate semialdehyde transaminase</fullName>
            <ecNumber evidence="7">2.6.1.118</ecNumber>
        </recommendedName>
    </domain>
</protein>
<dbReference type="GO" id="GO:0005737">
    <property type="term" value="C:cytoplasm"/>
    <property type="evidence" value="ECO:0007669"/>
    <property type="project" value="UniProtKB-SubCell"/>
</dbReference>
<comment type="function">
    <text evidence="7">Catalyzes the transfer of the amino group of L-glutamate to [LysW]-aminoadipate 6-semialdehyde, generating [LysW]-gamma-L-lysine.</text>
</comment>
<dbReference type="UniPathway" id="UPA00033">
    <property type="reaction ID" value="UER00038"/>
</dbReference>
<comment type="pathway">
    <text evidence="6">Amino-acid biosynthesis; L-arginine biosynthesis; N(2)-acetyl-L-ornithine from L-glutamate: step 4/4.</text>
</comment>
<feature type="binding site" evidence="7">
    <location>
        <position position="135"/>
    </location>
    <ligand>
        <name>substrate</name>
    </ligand>
</feature>
<dbReference type="InterPro" id="IPR049704">
    <property type="entry name" value="Aminotrans_3_PPA_site"/>
</dbReference>
<comment type="cofactor">
    <cofactor evidence="6">
        <name>pyridoxal 5'-phosphate</name>
        <dbReference type="ChEBI" id="CHEBI:597326"/>
    </cofactor>
    <text evidence="6">Binds 1 pyridoxal phosphate per subunit.</text>
</comment>
<proteinExistence type="inferred from homology"/>
<evidence type="ECO:0000313" key="9">
    <source>
        <dbReference type="Proteomes" id="UP000050544"/>
    </source>
</evidence>
<feature type="binding site" evidence="6">
    <location>
        <position position="135"/>
    </location>
    <ligand>
        <name>N(2)-acetyl-L-ornithine</name>
        <dbReference type="ChEBI" id="CHEBI:57805"/>
    </ligand>
</feature>
<comment type="subcellular location">
    <subcellularLocation>
        <location evidence="6">Cytoplasm</location>
    </subcellularLocation>
</comment>
<feature type="binding site" evidence="6">
    <location>
        <begin position="217"/>
        <end position="220"/>
    </location>
    <ligand>
        <name>pyridoxal 5'-phosphate</name>
        <dbReference type="ChEBI" id="CHEBI:597326"/>
    </ligand>
</feature>
<feature type="modified residue" description="N6-(pyridoxal phosphate)lysine" evidence="6">
    <location>
        <position position="246"/>
    </location>
</feature>
<dbReference type="NCBIfam" id="TIGR00707">
    <property type="entry name" value="argD"/>
    <property type="match status" value="1"/>
</dbReference>
<dbReference type="SUPFAM" id="SSF53383">
    <property type="entry name" value="PLP-dependent transferases"/>
    <property type="match status" value="1"/>
</dbReference>
<dbReference type="InterPro" id="IPR015424">
    <property type="entry name" value="PyrdxlP-dep_Trfase"/>
</dbReference>
<comment type="similarity">
    <text evidence="6">Belongs to the class-III pyridoxal-phosphate-dependent aminotransferase family. ArgD subfamily.</text>
</comment>
<dbReference type="EC" id="2.6.1.11" evidence="6"/>
<dbReference type="Pfam" id="PF00202">
    <property type="entry name" value="Aminotran_3"/>
    <property type="match status" value="1"/>
</dbReference>
<evidence type="ECO:0000313" key="8">
    <source>
        <dbReference type="EMBL" id="KPL82929.1"/>
    </source>
</evidence>
<evidence type="ECO:0000256" key="6">
    <source>
        <dbReference type="HAMAP-Rule" id="MF_01107"/>
    </source>
</evidence>
<keyword evidence="7" id="KW-0457">Lysine biosynthesis</keyword>
<dbReference type="InterPro" id="IPR050103">
    <property type="entry name" value="Class-III_PLP-dep_AT"/>
</dbReference>
<dbReference type="STRING" id="869279.SE15_10545"/>
<comment type="caution">
    <text evidence="8">The sequence shown here is derived from an EMBL/GenBank/DDBJ whole genome shotgun (WGS) entry which is preliminary data.</text>
</comment>
<dbReference type="Gene3D" id="3.90.1150.10">
    <property type="entry name" value="Aspartate Aminotransferase, domain 1"/>
    <property type="match status" value="1"/>
</dbReference>
<evidence type="ECO:0000256" key="7">
    <source>
        <dbReference type="HAMAP-Rule" id="MF_02084"/>
    </source>
</evidence>
<organism evidence="8 9">
    <name type="scientific">Thermanaerothrix daxensis</name>
    <dbReference type="NCBI Taxonomy" id="869279"/>
    <lineage>
        <taxon>Bacteria</taxon>
        <taxon>Bacillati</taxon>
        <taxon>Chloroflexota</taxon>
        <taxon>Anaerolineae</taxon>
        <taxon>Anaerolineales</taxon>
        <taxon>Anaerolineaceae</taxon>
        <taxon>Thermanaerothrix</taxon>
    </lineage>
</organism>
<reference evidence="8 9" key="1">
    <citation type="submission" date="2015-07" db="EMBL/GenBank/DDBJ databases">
        <title>Whole genome sequence of Thermanaerothrix daxensis DSM 23592.</title>
        <authorList>
            <person name="Hemp J."/>
            <person name="Ward L.M."/>
            <person name="Pace L.A."/>
            <person name="Fischer W.W."/>
        </authorList>
    </citation>
    <scope>NUCLEOTIDE SEQUENCE [LARGE SCALE GENOMIC DNA]</scope>
    <source>
        <strain evidence="8 9">GNS-1</strain>
    </source>
</reference>
<dbReference type="NCBIfam" id="NF002325">
    <property type="entry name" value="PRK01278.1"/>
    <property type="match status" value="1"/>
</dbReference>
<evidence type="ECO:0000256" key="3">
    <source>
        <dbReference type="ARBA" id="ARBA00022605"/>
    </source>
</evidence>
<dbReference type="EMBL" id="LGKO01000005">
    <property type="protein sequence ID" value="KPL82929.1"/>
    <property type="molecule type" value="Genomic_DNA"/>
</dbReference>
<evidence type="ECO:0000256" key="4">
    <source>
        <dbReference type="ARBA" id="ARBA00022679"/>
    </source>
</evidence>
<comment type="catalytic activity">
    <reaction evidence="7">
        <text>[amino-group carrier protein]-C-terminal-gamma-(L-lysyl)-L-glutamate + 2-oxoglutarate = [amino-group carrier protein]-C-terminal-N-(1-carboxy-5-oxopentan-1-yl)-L-glutamine + L-glutamate</text>
        <dbReference type="Rhea" id="RHEA:41952"/>
        <dbReference type="Rhea" id="RHEA-COMP:9714"/>
        <dbReference type="Rhea" id="RHEA-COMP:9715"/>
        <dbReference type="ChEBI" id="CHEBI:16810"/>
        <dbReference type="ChEBI" id="CHEBI:29985"/>
        <dbReference type="ChEBI" id="CHEBI:78501"/>
        <dbReference type="ChEBI" id="CHEBI:78526"/>
        <dbReference type="EC" id="2.6.1.118"/>
    </reaction>
</comment>
<evidence type="ECO:0000256" key="2">
    <source>
        <dbReference type="ARBA" id="ARBA00022576"/>
    </source>
</evidence>
<evidence type="ECO:0000256" key="1">
    <source>
        <dbReference type="ARBA" id="ARBA00022490"/>
    </source>
</evidence>
<dbReference type="PIRSF" id="PIRSF000521">
    <property type="entry name" value="Transaminase_4ab_Lys_Orn"/>
    <property type="match status" value="1"/>
</dbReference>
<feature type="binding site" evidence="6">
    <location>
        <begin position="105"/>
        <end position="106"/>
    </location>
    <ligand>
        <name>pyridoxal 5'-phosphate</name>
        <dbReference type="ChEBI" id="CHEBI:597326"/>
    </ligand>
</feature>
<dbReference type="HAMAP" id="MF_01107">
    <property type="entry name" value="ArgD_aminotrans_3"/>
    <property type="match status" value="1"/>
</dbReference>
<gene>
    <name evidence="6" type="primary">argD</name>
    <name evidence="7" type="synonym">lysJ</name>
    <name evidence="8" type="ORF">SE15_10545</name>
</gene>
<keyword evidence="1 6" id="KW-0963">Cytoplasm</keyword>
<dbReference type="CDD" id="cd00610">
    <property type="entry name" value="OAT_like"/>
    <property type="match status" value="1"/>
</dbReference>
<keyword evidence="2 6" id="KW-0032">Aminotransferase</keyword>
<accession>A0A0P6XV08</accession>
<dbReference type="OrthoDB" id="9807885at2"/>
<dbReference type="AlphaFoldDB" id="A0A0P6XV08"/>